<reference evidence="7" key="1">
    <citation type="submission" date="2021-01" db="UniProtKB">
        <authorList>
            <consortium name="EnsemblPlants"/>
        </authorList>
    </citation>
    <scope>IDENTIFICATION</scope>
</reference>
<evidence type="ECO:0000256" key="1">
    <source>
        <dbReference type="ARBA" id="ARBA00004141"/>
    </source>
</evidence>
<dbReference type="InterPro" id="IPR056555">
    <property type="entry name" value="NFD4_C"/>
</dbReference>
<keyword evidence="8" id="KW-1185">Reference proteome</keyword>
<evidence type="ECO:0000313" key="8">
    <source>
        <dbReference type="Proteomes" id="UP000594263"/>
    </source>
</evidence>
<dbReference type="Proteomes" id="UP000594263">
    <property type="component" value="Unplaced"/>
</dbReference>
<dbReference type="PANTHER" id="PTHR21576:SF154">
    <property type="entry name" value="OS04G0502800 PROTEIN"/>
    <property type="match status" value="1"/>
</dbReference>
<evidence type="ECO:0000256" key="4">
    <source>
        <dbReference type="ARBA" id="ARBA00023136"/>
    </source>
</evidence>
<feature type="domain" description="NFD4 C-terminal" evidence="6">
    <location>
        <begin position="37"/>
        <end position="207"/>
    </location>
</feature>
<accession>A0A7N0RG17</accession>
<dbReference type="EnsemblPlants" id="Kaladp0011s0149.1.v1.1">
    <property type="protein sequence ID" value="Kaladp0011s0149.1.v1.1"/>
    <property type="gene ID" value="Kaladp0011s0149.v1.1"/>
</dbReference>
<feature type="transmembrane region" description="Helical" evidence="5">
    <location>
        <begin position="94"/>
        <end position="113"/>
    </location>
</feature>
<feature type="transmembrane region" description="Helical" evidence="5">
    <location>
        <begin position="167"/>
        <end position="200"/>
    </location>
</feature>
<dbReference type="AlphaFoldDB" id="A0A7N0RG17"/>
<evidence type="ECO:0000256" key="5">
    <source>
        <dbReference type="SAM" id="Phobius"/>
    </source>
</evidence>
<proteinExistence type="predicted"/>
<dbReference type="Pfam" id="PF23262">
    <property type="entry name" value="NFD4_C"/>
    <property type="match status" value="1"/>
</dbReference>
<dbReference type="OMA" id="SHYIGSI"/>
<sequence length="225" mass="24167">MGSVKAGTRPPWVGLGAAVWVQIAAGNAYNFPLYSHSLKSVLGFCNFVGRLGGGVVSEYFVRTRKVPRTLGMTLTQIVMIFVYLLLAFGLDGTLYIATALLGICYGVQFSVMIPTVSELFGLQNFGLFFNFISLGNPIGAFLFSGLLAGYVYDAEVNKQQHGLNLLAASSAACIGPSCFMLTFLVLAGLCVLGAVCSLILSVRIKPVYHMLYADGSFRLPQPDDH</sequence>
<feature type="transmembrane region" description="Helical" evidence="5">
    <location>
        <begin position="125"/>
        <end position="147"/>
    </location>
</feature>
<dbReference type="SUPFAM" id="SSF103473">
    <property type="entry name" value="MFS general substrate transporter"/>
    <property type="match status" value="1"/>
</dbReference>
<evidence type="ECO:0000313" key="7">
    <source>
        <dbReference type="EnsemblPlants" id="Kaladp0011s0149.1.v1.1"/>
    </source>
</evidence>
<evidence type="ECO:0000256" key="2">
    <source>
        <dbReference type="ARBA" id="ARBA00022692"/>
    </source>
</evidence>
<keyword evidence="2 5" id="KW-0812">Transmembrane</keyword>
<feature type="transmembrane region" description="Helical" evidence="5">
    <location>
        <begin position="70"/>
        <end position="88"/>
    </location>
</feature>
<evidence type="ECO:0000259" key="6">
    <source>
        <dbReference type="Pfam" id="PF23262"/>
    </source>
</evidence>
<comment type="subcellular location">
    <subcellularLocation>
        <location evidence="1">Membrane</location>
        <topology evidence="1">Multi-pass membrane protein</topology>
    </subcellularLocation>
</comment>
<dbReference type="InterPro" id="IPR036259">
    <property type="entry name" value="MFS_trans_sf"/>
</dbReference>
<dbReference type="Gene3D" id="1.20.1250.20">
    <property type="entry name" value="MFS general substrate transporter like domains"/>
    <property type="match status" value="1"/>
</dbReference>
<dbReference type="GO" id="GO:0016020">
    <property type="term" value="C:membrane"/>
    <property type="evidence" value="ECO:0007669"/>
    <property type="project" value="UniProtKB-SubCell"/>
</dbReference>
<dbReference type="Gramene" id="Kaladp0011s0149.1.v1.1">
    <property type="protein sequence ID" value="Kaladp0011s0149.1.v1.1"/>
    <property type="gene ID" value="Kaladp0011s0149.v1.1"/>
</dbReference>
<dbReference type="PANTHER" id="PTHR21576">
    <property type="entry name" value="UNCHARACTERIZED NODULIN-LIKE PROTEIN"/>
    <property type="match status" value="1"/>
</dbReference>
<organism evidence="7 8">
    <name type="scientific">Kalanchoe fedtschenkoi</name>
    <name type="common">Lavender scallops</name>
    <name type="synonym">South American air plant</name>
    <dbReference type="NCBI Taxonomy" id="63787"/>
    <lineage>
        <taxon>Eukaryota</taxon>
        <taxon>Viridiplantae</taxon>
        <taxon>Streptophyta</taxon>
        <taxon>Embryophyta</taxon>
        <taxon>Tracheophyta</taxon>
        <taxon>Spermatophyta</taxon>
        <taxon>Magnoliopsida</taxon>
        <taxon>eudicotyledons</taxon>
        <taxon>Gunneridae</taxon>
        <taxon>Pentapetalae</taxon>
        <taxon>Saxifragales</taxon>
        <taxon>Crassulaceae</taxon>
        <taxon>Kalanchoe</taxon>
    </lineage>
</organism>
<keyword evidence="3 5" id="KW-1133">Transmembrane helix</keyword>
<name>A0A7N0RG17_KALFE</name>
<keyword evidence="4 5" id="KW-0472">Membrane</keyword>
<evidence type="ECO:0000256" key="3">
    <source>
        <dbReference type="ARBA" id="ARBA00022989"/>
    </source>
</evidence>
<protein>
    <recommendedName>
        <fullName evidence="6">NFD4 C-terminal domain-containing protein</fullName>
    </recommendedName>
</protein>